<dbReference type="InterPro" id="IPR003356">
    <property type="entry name" value="DNA_methylase_A-5"/>
</dbReference>
<dbReference type="InterPro" id="IPR029063">
    <property type="entry name" value="SAM-dependent_MTases_sf"/>
</dbReference>
<dbReference type="GO" id="GO:0032259">
    <property type="term" value="P:methylation"/>
    <property type="evidence" value="ECO:0007669"/>
    <property type="project" value="UniProtKB-KW"/>
</dbReference>
<gene>
    <name evidence="3" type="ORF">JOC95_002444</name>
</gene>
<name>A0ABS2P0V2_9BACI</name>
<dbReference type="RefSeq" id="WP_204416355.1">
    <property type="nucleotide sequence ID" value="NZ_JAFBED010000004.1"/>
</dbReference>
<dbReference type="EMBL" id="JAFBED010000004">
    <property type="protein sequence ID" value="MBM7620591.1"/>
    <property type="molecule type" value="Genomic_DNA"/>
</dbReference>
<comment type="caution">
    <text evidence="3">The sequence shown here is derived from an EMBL/GenBank/DDBJ whole genome shotgun (WGS) entry which is preliminary data.</text>
</comment>
<dbReference type="GO" id="GO:0009007">
    <property type="term" value="F:site-specific DNA-methyltransferase (adenine-specific) activity"/>
    <property type="evidence" value="ECO:0007669"/>
    <property type="project" value="UniProtKB-EC"/>
</dbReference>
<dbReference type="InterPro" id="IPR052933">
    <property type="entry name" value="DNA_Protect_Modify"/>
</dbReference>
<reference evidence="3 4" key="1">
    <citation type="submission" date="2021-01" db="EMBL/GenBank/DDBJ databases">
        <title>Genomic Encyclopedia of Type Strains, Phase IV (KMG-IV): sequencing the most valuable type-strain genomes for metagenomic binning, comparative biology and taxonomic classification.</title>
        <authorList>
            <person name="Goeker M."/>
        </authorList>
    </citation>
    <scope>NUCLEOTIDE SEQUENCE [LARGE SCALE GENOMIC DNA]</scope>
    <source>
        <strain evidence="3 4">DSM 25879</strain>
    </source>
</reference>
<evidence type="ECO:0000313" key="4">
    <source>
        <dbReference type="Proteomes" id="UP000737402"/>
    </source>
</evidence>
<keyword evidence="3" id="KW-0808">Transferase</keyword>
<proteinExistence type="predicted"/>
<dbReference type="InterPro" id="IPR048375">
    <property type="entry name" value="YtxK-like_N"/>
</dbReference>
<dbReference type="Pfam" id="PF21106">
    <property type="entry name" value="YtxK_like"/>
    <property type="match status" value="1"/>
</dbReference>
<evidence type="ECO:0000313" key="3">
    <source>
        <dbReference type="EMBL" id="MBM7620591.1"/>
    </source>
</evidence>
<dbReference type="Gene3D" id="1.10.150.470">
    <property type="match status" value="1"/>
</dbReference>
<protein>
    <submittedName>
        <fullName evidence="3">Site-specific DNA-methyltransferase (Adenine-specific)</fullName>
        <ecNumber evidence="3">2.1.1.72</ecNumber>
    </submittedName>
</protein>
<dbReference type="SUPFAM" id="SSF53335">
    <property type="entry name" value="S-adenosyl-L-methionine-dependent methyltransferases"/>
    <property type="match status" value="1"/>
</dbReference>
<dbReference type="PANTHER" id="PTHR41313:SF1">
    <property type="entry name" value="DNA METHYLASE ADENINE-SPECIFIC DOMAIN-CONTAINING PROTEIN"/>
    <property type="match status" value="1"/>
</dbReference>
<keyword evidence="3" id="KW-0489">Methyltransferase</keyword>
<dbReference type="Gene3D" id="3.40.50.150">
    <property type="entry name" value="Vaccinia Virus protein VP39"/>
    <property type="match status" value="1"/>
</dbReference>
<sequence length="331" mass="37214">MSITKLENTFSLFDSTAQILQEELGCTYLEALAETAENMFHGDVIQEEVSEVTKRRLTKEYEKLKLQSLNKEEIRKGFQLAILKGMKDAAQVHHQMTPDAIAIFMGYLVGKFTSQQQQLTLLDPAVGTGNLLTAVLNHLQGKKLEGFGIDVDDLLVKLAYNSANLQEQSINLFNQDSLGNLYLEPVDVVVSDLPVGYYPNAVNAANYQLKASEGHSYAHYLFIEQSLKYTKSGGYLFFLIPNSMFEDEDAPRLNAVIKEEAYIQGMLQLPESMFQNKKHAKSILILQKKGIGVEKPKEALLASLPSFSDVQAMERMMGQINQWFTEKNTLK</sequence>
<evidence type="ECO:0000259" key="1">
    <source>
        <dbReference type="Pfam" id="PF02384"/>
    </source>
</evidence>
<dbReference type="InterPro" id="IPR016843">
    <property type="entry name" value="S-AdoMet-dep_Ade-MeTrfase_prd"/>
</dbReference>
<feature type="domain" description="DNA methylase adenine-specific" evidence="1">
    <location>
        <begin position="97"/>
        <end position="289"/>
    </location>
</feature>
<dbReference type="CDD" id="cd02440">
    <property type="entry name" value="AdoMet_MTases"/>
    <property type="match status" value="1"/>
</dbReference>
<dbReference type="PANTHER" id="PTHR41313">
    <property type="entry name" value="ADENINE-SPECIFIC METHYLTRANSFERASE"/>
    <property type="match status" value="1"/>
</dbReference>
<keyword evidence="4" id="KW-1185">Reference proteome</keyword>
<evidence type="ECO:0000259" key="2">
    <source>
        <dbReference type="Pfam" id="PF21106"/>
    </source>
</evidence>
<feature type="domain" description="YtxK-like N-terminal helical" evidence="2">
    <location>
        <begin position="7"/>
        <end position="86"/>
    </location>
</feature>
<dbReference type="EC" id="2.1.1.72" evidence="3"/>
<accession>A0ABS2P0V2</accession>
<dbReference type="PRINTS" id="PR00507">
    <property type="entry name" value="N12N6MTFRASE"/>
</dbReference>
<dbReference type="Pfam" id="PF02384">
    <property type="entry name" value="N6_Mtase"/>
    <property type="match status" value="1"/>
</dbReference>
<organism evidence="3 4">
    <name type="scientific">Sutcliffiella tianshenii</name>
    <dbReference type="NCBI Taxonomy" id="1463404"/>
    <lineage>
        <taxon>Bacteria</taxon>
        <taxon>Bacillati</taxon>
        <taxon>Bacillota</taxon>
        <taxon>Bacilli</taxon>
        <taxon>Bacillales</taxon>
        <taxon>Bacillaceae</taxon>
        <taxon>Sutcliffiella</taxon>
    </lineage>
</organism>
<dbReference type="PIRSF" id="PIRSF026567">
    <property type="entry name" value="Adenine_mtase_bact_prd"/>
    <property type="match status" value="1"/>
</dbReference>
<dbReference type="Proteomes" id="UP000737402">
    <property type="component" value="Unassembled WGS sequence"/>
</dbReference>